<reference evidence="12" key="2">
    <citation type="submission" date="2018-04" db="EMBL/GenBank/DDBJ databases">
        <title>Complete genome sequence of Sulfodiicoccus acidiphilus strain HS-1.</title>
        <authorList>
            <person name="Sakai H.D."/>
            <person name="Kurosawa N."/>
        </authorList>
    </citation>
    <scope>NUCLEOTIDE SEQUENCE [LARGE SCALE GENOMIC DNA]</scope>
    <source>
        <strain evidence="12">HS-1</strain>
    </source>
</reference>
<dbReference type="InterPro" id="IPR045864">
    <property type="entry name" value="aa-tRNA-synth_II/BPL/LPL"/>
</dbReference>
<evidence type="ECO:0000313" key="11">
    <source>
        <dbReference type="EMBL" id="GGU02765.1"/>
    </source>
</evidence>
<dbReference type="PANTHER" id="PTHR42918:SF15">
    <property type="entry name" value="LYSINE--TRNA LIGASE, CHLOROPLASTIC_MITOCHONDRIAL"/>
    <property type="match status" value="1"/>
</dbReference>
<evidence type="ECO:0000256" key="7">
    <source>
        <dbReference type="HAMAP-Rule" id="MF_00252"/>
    </source>
</evidence>
<evidence type="ECO:0000259" key="9">
    <source>
        <dbReference type="PROSITE" id="PS50862"/>
    </source>
</evidence>
<dbReference type="EMBL" id="AP018553">
    <property type="protein sequence ID" value="BBD73961.1"/>
    <property type="molecule type" value="Genomic_DNA"/>
</dbReference>
<keyword evidence="7" id="KW-0963">Cytoplasm</keyword>
<dbReference type="InterPro" id="IPR002313">
    <property type="entry name" value="Lys-tRNA-ligase_II"/>
</dbReference>
<evidence type="ECO:0000313" key="12">
    <source>
        <dbReference type="Proteomes" id="UP000276741"/>
    </source>
</evidence>
<dbReference type="KEGG" id="sacd:HS1genome_2350"/>
<dbReference type="GO" id="GO:0005829">
    <property type="term" value="C:cytosol"/>
    <property type="evidence" value="ECO:0007669"/>
    <property type="project" value="TreeGrafter"/>
</dbReference>
<comment type="cofactor">
    <cofactor evidence="7 8">
        <name>Mg(2+)</name>
        <dbReference type="ChEBI" id="CHEBI:18420"/>
    </cofactor>
    <text evidence="7 8">Binds 3 Mg(2+) ions per subunit.</text>
</comment>
<evidence type="ECO:0000256" key="5">
    <source>
        <dbReference type="ARBA" id="ARBA00023146"/>
    </source>
</evidence>
<keyword evidence="1 7" id="KW-0436">Ligase</keyword>
<dbReference type="GO" id="GO:0005524">
    <property type="term" value="F:ATP binding"/>
    <property type="evidence" value="ECO:0007669"/>
    <property type="project" value="UniProtKB-UniRule"/>
</dbReference>
<dbReference type="EC" id="6.1.1.6" evidence="7"/>
<dbReference type="CDD" id="cd00775">
    <property type="entry name" value="LysRS_core"/>
    <property type="match status" value="1"/>
</dbReference>
<dbReference type="GO" id="GO:0006430">
    <property type="term" value="P:lysyl-tRNA aminoacylation"/>
    <property type="evidence" value="ECO:0007669"/>
    <property type="project" value="UniProtKB-UniRule"/>
</dbReference>
<dbReference type="Pfam" id="PF00152">
    <property type="entry name" value="tRNA-synt_2"/>
    <property type="match status" value="1"/>
</dbReference>
<name>A0A348B709_9CREN</name>
<dbReference type="PRINTS" id="PR00982">
    <property type="entry name" value="TRNASYNTHLYS"/>
</dbReference>
<dbReference type="PANTHER" id="PTHR42918">
    <property type="entry name" value="LYSYL-TRNA SYNTHETASE"/>
    <property type="match status" value="1"/>
</dbReference>
<dbReference type="Pfam" id="PF01336">
    <property type="entry name" value="tRNA_anti-codon"/>
    <property type="match status" value="1"/>
</dbReference>
<dbReference type="Proteomes" id="UP000616143">
    <property type="component" value="Unassembled WGS sequence"/>
</dbReference>
<dbReference type="RefSeq" id="WP_126451432.1">
    <property type="nucleotide sequence ID" value="NZ_AP018553.1"/>
</dbReference>
<reference evidence="10" key="3">
    <citation type="journal article" date="2019" name="BMC Res. Notes">
        <title>Complete genome sequence of the Sulfodiicoccus acidiphilus strain HS-1T, the first crenarchaeon that lacks polB3, isolated from an acidic hot spring in Ohwaku-dani, Hakone, Japan.</title>
        <authorList>
            <person name="Sakai H.D."/>
            <person name="Kurosawa N."/>
        </authorList>
    </citation>
    <scope>NUCLEOTIDE SEQUENCE</scope>
    <source>
        <strain evidence="10">HS-1</strain>
    </source>
</reference>
<proteinExistence type="inferred from homology"/>
<organism evidence="10 12">
    <name type="scientific">Sulfodiicoccus acidiphilus</name>
    <dbReference type="NCBI Taxonomy" id="1670455"/>
    <lineage>
        <taxon>Archaea</taxon>
        <taxon>Thermoproteota</taxon>
        <taxon>Thermoprotei</taxon>
        <taxon>Sulfolobales</taxon>
        <taxon>Sulfolobaceae</taxon>
        <taxon>Sulfodiicoccus</taxon>
    </lineage>
</organism>
<dbReference type="InterPro" id="IPR018149">
    <property type="entry name" value="Lys-tRNA-synth_II_C"/>
</dbReference>
<dbReference type="GeneID" id="38667802"/>
<keyword evidence="5 7" id="KW-0030">Aminoacyl-tRNA synthetase</keyword>
<feature type="domain" description="Aminoacyl-transfer RNA synthetases class-II family profile" evidence="9">
    <location>
        <begin position="172"/>
        <end position="481"/>
    </location>
</feature>
<reference evidence="11" key="1">
    <citation type="journal article" date="2014" name="Int. J. Syst. Evol. Microbiol.">
        <title>Complete genome sequence of Corynebacterium casei LMG S-19264T (=DSM 44701T), isolated from a smear-ripened cheese.</title>
        <authorList>
            <consortium name="US DOE Joint Genome Institute (JGI-PGF)"/>
            <person name="Walter F."/>
            <person name="Albersmeier A."/>
            <person name="Kalinowski J."/>
            <person name="Ruckert C."/>
        </authorList>
    </citation>
    <scope>NUCLEOTIDE SEQUENCE</scope>
    <source>
        <strain evidence="11">JCM 31740</strain>
    </source>
</reference>
<dbReference type="NCBIfam" id="NF001756">
    <property type="entry name" value="PRK00484.1"/>
    <property type="match status" value="1"/>
</dbReference>
<dbReference type="OrthoDB" id="131570at2157"/>
<evidence type="ECO:0000256" key="3">
    <source>
        <dbReference type="ARBA" id="ARBA00022741"/>
    </source>
</evidence>
<dbReference type="AlphaFoldDB" id="A0A348B709"/>
<evidence type="ECO:0000256" key="6">
    <source>
        <dbReference type="ARBA" id="ARBA00048573"/>
    </source>
</evidence>
<evidence type="ECO:0000256" key="2">
    <source>
        <dbReference type="ARBA" id="ARBA00022723"/>
    </source>
</evidence>
<comment type="catalytic activity">
    <reaction evidence="6 7 8">
        <text>tRNA(Lys) + L-lysine + ATP = L-lysyl-tRNA(Lys) + AMP + diphosphate</text>
        <dbReference type="Rhea" id="RHEA:20792"/>
        <dbReference type="Rhea" id="RHEA-COMP:9696"/>
        <dbReference type="Rhea" id="RHEA-COMP:9697"/>
        <dbReference type="ChEBI" id="CHEBI:30616"/>
        <dbReference type="ChEBI" id="CHEBI:32551"/>
        <dbReference type="ChEBI" id="CHEBI:33019"/>
        <dbReference type="ChEBI" id="CHEBI:78442"/>
        <dbReference type="ChEBI" id="CHEBI:78529"/>
        <dbReference type="ChEBI" id="CHEBI:456215"/>
        <dbReference type="EC" id="6.1.1.6"/>
    </reaction>
</comment>
<dbReference type="InterPro" id="IPR012340">
    <property type="entry name" value="NA-bd_OB-fold"/>
</dbReference>
<keyword evidence="2 7" id="KW-0479">Metal-binding</keyword>
<keyword evidence="4 7" id="KW-0067">ATP-binding</keyword>
<dbReference type="HAMAP" id="MF_00252">
    <property type="entry name" value="Lys_tRNA_synth_class2"/>
    <property type="match status" value="1"/>
</dbReference>
<dbReference type="EMBL" id="BMQS01000023">
    <property type="protein sequence ID" value="GGU02765.1"/>
    <property type="molecule type" value="Genomic_DNA"/>
</dbReference>
<dbReference type="InterPro" id="IPR004364">
    <property type="entry name" value="Aa-tRNA-synt_II"/>
</dbReference>
<feature type="binding site" evidence="7">
    <location>
        <position position="406"/>
    </location>
    <ligand>
        <name>Mg(2+)</name>
        <dbReference type="ChEBI" id="CHEBI:18420"/>
        <label>1</label>
    </ligand>
</feature>
<comment type="subcellular location">
    <subcellularLocation>
        <location evidence="7">Cytoplasm</location>
    </subcellularLocation>
</comment>
<dbReference type="SUPFAM" id="SSF50249">
    <property type="entry name" value="Nucleic acid-binding proteins"/>
    <property type="match status" value="1"/>
</dbReference>
<dbReference type="Gene3D" id="2.40.50.140">
    <property type="entry name" value="Nucleic acid-binding proteins"/>
    <property type="match status" value="1"/>
</dbReference>
<dbReference type="GO" id="GO:0004824">
    <property type="term" value="F:lysine-tRNA ligase activity"/>
    <property type="evidence" value="ECO:0007669"/>
    <property type="project" value="UniProtKB-UniRule"/>
</dbReference>
<evidence type="ECO:0000256" key="8">
    <source>
        <dbReference type="RuleBase" id="RU000336"/>
    </source>
</evidence>
<protein>
    <recommendedName>
        <fullName evidence="7">Lysine--tRNA ligase</fullName>
        <ecNumber evidence="7">6.1.1.6</ecNumber>
    </recommendedName>
    <alternativeName>
        <fullName evidence="7">Lysyl-tRNA synthetase</fullName>
        <shortName evidence="7">LysRS</shortName>
    </alternativeName>
</protein>
<dbReference type="InterPro" id="IPR006195">
    <property type="entry name" value="aa-tRNA-synth_II"/>
</dbReference>
<evidence type="ECO:0000256" key="1">
    <source>
        <dbReference type="ARBA" id="ARBA00022598"/>
    </source>
</evidence>
<gene>
    <name evidence="7" type="primary">lysS</name>
    <name evidence="11" type="ORF">GCM10007116_19820</name>
    <name evidence="10" type="ORF">HS1genome_2350</name>
</gene>
<dbReference type="Gene3D" id="3.30.930.10">
    <property type="entry name" value="Bira Bifunctional Protein, Domain 2"/>
    <property type="match status" value="1"/>
</dbReference>
<dbReference type="GO" id="GO:0000049">
    <property type="term" value="F:tRNA binding"/>
    <property type="evidence" value="ECO:0007669"/>
    <property type="project" value="TreeGrafter"/>
</dbReference>
<dbReference type="SUPFAM" id="SSF55681">
    <property type="entry name" value="Class II aaRS and biotin synthetases"/>
    <property type="match status" value="1"/>
</dbReference>
<keyword evidence="7 8" id="KW-0460">Magnesium</keyword>
<sequence length="492" mass="56624">MNWDERRLKILEELKAQGVDPYPPKFQLTHTIKELRELASKFPEKSREPFVNDVSTAGRIANVRVHGKASFIDIFDDGERIQLYLRVNELGQKYEWTLKYVDRGDIVGVRGDLFYTMKNELTLLVRDLKLLTKALLDPPDWSSLGVEFRYAHRYVDFLYNASARKAMELRFRLIAEIRDFLKAAGFIEVDTPILQPVYGGALARPFKSHVNYLNEDWYLRISLELYLKRLVVGGFDKVFEIGKVFRNEDIDVTHNPEFTLLELYWAYADYNDIMRLTEEMIRTVLKKITGEHIITAPVSKAQLDLDASFRKVTMYEALSEQLGVNVESLSDEQLKEIVNKNGLVPRGGMYLRGLMIEKLFDKFVTPKLVEPTFVLDYPIETTPLCKPHRSKPGLVERFELFVDGVEVANAYSELNDPVLQAKLFQDEQEMMRRGDVEAHPYDKDFIRALSYGMPPTGGLGVGIDRLVMLATGNMSIKEVIPFPMVSSRTINE</sequence>
<dbReference type="CDD" id="cd04322">
    <property type="entry name" value="LysRS_N"/>
    <property type="match status" value="1"/>
</dbReference>
<comment type="subunit">
    <text evidence="7">Homodimer.</text>
</comment>
<dbReference type="InterPro" id="IPR004365">
    <property type="entry name" value="NA-bd_OB_tRNA"/>
</dbReference>
<feature type="binding site" evidence="7">
    <location>
        <position position="406"/>
    </location>
    <ligand>
        <name>Mg(2+)</name>
        <dbReference type="ChEBI" id="CHEBI:18420"/>
        <label>2</label>
    </ligand>
</feature>
<keyword evidence="7" id="KW-0648">Protein biosynthesis</keyword>
<reference evidence="11" key="4">
    <citation type="submission" date="2020-09" db="EMBL/GenBank/DDBJ databases">
        <authorList>
            <person name="Sun Q."/>
            <person name="Ohkuma M."/>
        </authorList>
    </citation>
    <scope>NUCLEOTIDE SEQUENCE</scope>
    <source>
        <strain evidence="11">JCM 31740</strain>
    </source>
</reference>
<keyword evidence="3 7" id="KW-0547">Nucleotide-binding</keyword>
<dbReference type="NCBIfam" id="TIGR00499">
    <property type="entry name" value="lysS_bact"/>
    <property type="match status" value="1"/>
</dbReference>
<dbReference type="PROSITE" id="PS50862">
    <property type="entry name" value="AA_TRNA_LIGASE_II"/>
    <property type="match status" value="1"/>
</dbReference>
<evidence type="ECO:0000313" key="10">
    <source>
        <dbReference type="EMBL" id="BBD73961.1"/>
    </source>
</evidence>
<dbReference type="InterPro" id="IPR044136">
    <property type="entry name" value="Lys-tRNA-ligase_II_N"/>
</dbReference>
<dbReference type="GO" id="GO:0000287">
    <property type="term" value="F:magnesium ion binding"/>
    <property type="evidence" value="ECO:0007669"/>
    <property type="project" value="UniProtKB-UniRule"/>
</dbReference>
<comment type="similarity">
    <text evidence="7">Belongs to the class-II aminoacyl-tRNA synthetase family.</text>
</comment>
<dbReference type="Proteomes" id="UP000276741">
    <property type="component" value="Chromosome"/>
</dbReference>
<keyword evidence="12" id="KW-1185">Reference proteome</keyword>
<evidence type="ECO:0000256" key="4">
    <source>
        <dbReference type="ARBA" id="ARBA00022840"/>
    </source>
</evidence>
<feature type="binding site" evidence="7">
    <location>
        <position position="399"/>
    </location>
    <ligand>
        <name>Mg(2+)</name>
        <dbReference type="ChEBI" id="CHEBI:18420"/>
        <label>1</label>
    </ligand>
</feature>
<accession>A0A348B709</accession>